<dbReference type="PANTHER" id="PTHR13067">
    <property type="entry name" value="CASPASE-ACTIVATED DNASE"/>
    <property type="match status" value="1"/>
</dbReference>
<dbReference type="SUPFAM" id="SSF54277">
    <property type="entry name" value="CAD &amp; PB1 domains"/>
    <property type="match status" value="1"/>
</dbReference>
<dbReference type="EMBL" id="JAHFZB010000029">
    <property type="protein sequence ID" value="KAK6472312.1"/>
    <property type="molecule type" value="Genomic_DNA"/>
</dbReference>
<name>A0ABR0YI58_HUSHU</name>
<dbReference type="Proteomes" id="UP001369086">
    <property type="component" value="Unassembled WGS sequence"/>
</dbReference>
<protein>
    <submittedName>
        <fullName evidence="4">DNAation factor subunit beta</fullName>
    </submittedName>
</protein>
<dbReference type="PANTHER" id="PTHR13067:SF2">
    <property type="entry name" value="CASPASE-ACTIVATED DNASE"/>
    <property type="match status" value="1"/>
</dbReference>
<dbReference type="Gene3D" id="6.10.140.170">
    <property type="match status" value="1"/>
</dbReference>
<evidence type="ECO:0000256" key="1">
    <source>
        <dbReference type="ARBA" id="ARBA00022703"/>
    </source>
</evidence>
<feature type="domain" description="CIDE-N" evidence="3">
    <location>
        <begin position="7"/>
        <end position="83"/>
    </location>
</feature>
<comment type="caution">
    <text evidence="4">The sequence shown here is derived from an EMBL/GenBank/DDBJ whole genome shotgun (WGS) entry which is preliminary data.</text>
</comment>
<dbReference type="Gene3D" id="3.10.20.10">
    <property type="match status" value="1"/>
</dbReference>
<dbReference type="InterPro" id="IPR003508">
    <property type="entry name" value="CIDE-N_dom"/>
</dbReference>
<evidence type="ECO:0000313" key="5">
    <source>
        <dbReference type="Proteomes" id="UP001369086"/>
    </source>
</evidence>
<keyword evidence="5" id="KW-1185">Reference proteome</keyword>
<evidence type="ECO:0000313" key="4">
    <source>
        <dbReference type="EMBL" id="KAK6472312.1"/>
    </source>
</evidence>
<dbReference type="Pfam" id="PF02017">
    <property type="entry name" value="CIDE-N"/>
    <property type="match status" value="1"/>
</dbReference>
<organism evidence="4 5">
    <name type="scientific">Huso huso</name>
    <name type="common">Beluga</name>
    <name type="synonym">Acipenser huso</name>
    <dbReference type="NCBI Taxonomy" id="61971"/>
    <lineage>
        <taxon>Eukaryota</taxon>
        <taxon>Metazoa</taxon>
        <taxon>Chordata</taxon>
        <taxon>Craniata</taxon>
        <taxon>Vertebrata</taxon>
        <taxon>Euteleostomi</taxon>
        <taxon>Actinopterygii</taxon>
        <taxon>Chondrostei</taxon>
        <taxon>Acipenseriformes</taxon>
        <taxon>Acipenseridae</taxon>
        <taxon>Huso</taxon>
    </lineage>
</organism>
<accession>A0ABR0YI58</accession>
<evidence type="ECO:0000256" key="2">
    <source>
        <dbReference type="PROSITE-ProRule" id="PRU00447"/>
    </source>
</evidence>
<dbReference type="SMART" id="SM00266">
    <property type="entry name" value="CAD"/>
    <property type="match status" value="1"/>
</dbReference>
<sequence length="336" mass="38880">MFGHIKKPKCVKLRSLDNKQKYGIAATSMKELLEKGCEIFELCPAGCRVCLYEDGTELTEDYFRILPGNTQLILLTKEQAWSGCICDISLLLGSSNKQTTDRLIESAKSLLSDENAPKRRKILQELIHNLSDNAEAEDRECDKDWFKGIDSRFKTKSDYMKYNCASRVRGYLKEVKDYTGVSLKVQGEYQRIVATMVEQLKTVKYNGCYFDRREKDSLCTQEGWFSCQGAFDAEKCPSFHSINPYGNCESRILFSTWNLDHRIEKKRAIIPTLAKAVEIRNGREINWEYFYSLLFTRENLKLVHIACHEKTCHNLECDGSKVYTKGKRRRQRTTEA</sequence>
<gene>
    <name evidence="4" type="ORF">HHUSO_G28021</name>
</gene>
<evidence type="ECO:0000259" key="3">
    <source>
        <dbReference type="PROSITE" id="PS51135"/>
    </source>
</evidence>
<reference evidence="4 5" key="1">
    <citation type="submission" date="2021-05" db="EMBL/GenBank/DDBJ databases">
        <authorList>
            <person name="Zahm M."/>
            <person name="Klopp C."/>
            <person name="Cabau C."/>
            <person name="Kuhl H."/>
            <person name="Suciu R."/>
            <person name="Ciorpac M."/>
            <person name="Holostenco D."/>
            <person name="Gessner J."/>
            <person name="Wuertz S."/>
            <person name="Hohne C."/>
            <person name="Stock M."/>
            <person name="Gislard M."/>
            <person name="Lluch J."/>
            <person name="Milhes M."/>
            <person name="Lampietro C."/>
            <person name="Lopez Roques C."/>
            <person name="Donnadieu C."/>
            <person name="Du K."/>
            <person name="Schartl M."/>
            <person name="Guiguen Y."/>
        </authorList>
    </citation>
    <scope>NUCLEOTIDE SEQUENCE [LARGE SCALE GENOMIC DNA]</scope>
    <source>
        <strain evidence="4">Hh-F2</strain>
        <tissue evidence="4">Blood</tissue>
    </source>
</reference>
<dbReference type="InterPro" id="IPR039729">
    <property type="entry name" value="DFF40"/>
</dbReference>
<dbReference type="PROSITE" id="PS51135">
    <property type="entry name" value="CIDE_N"/>
    <property type="match status" value="1"/>
</dbReference>
<proteinExistence type="predicted"/>
<dbReference type="InterPro" id="IPR015311">
    <property type="entry name" value="DFF40_C"/>
</dbReference>
<dbReference type="InterPro" id="IPR044925">
    <property type="entry name" value="His-Me_finger_sf"/>
</dbReference>
<dbReference type="Pfam" id="PF09230">
    <property type="entry name" value="DFF40"/>
    <property type="match status" value="1"/>
</dbReference>
<dbReference type="SUPFAM" id="SSF54060">
    <property type="entry name" value="His-Me finger endonucleases"/>
    <property type="match status" value="1"/>
</dbReference>
<keyword evidence="1 2" id="KW-0053">Apoptosis</keyword>